<keyword evidence="4" id="KW-1185">Reference proteome</keyword>
<evidence type="ECO:0000259" key="2">
    <source>
        <dbReference type="Pfam" id="PF03787"/>
    </source>
</evidence>
<gene>
    <name evidence="3" type="ORF">QUW08_09800</name>
</gene>
<dbReference type="PANTHER" id="PTHR35579">
    <property type="entry name" value="CRISPR SYSTEM CMS ENDORIBONUCLEASE CSM3"/>
    <property type="match status" value="1"/>
</dbReference>
<evidence type="ECO:0000256" key="1">
    <source>
        <dbReference type="ARBA" id="ARBA00023118"/>
    </source>
</evidence>
<dbReference type="Pfam" id="PF03787">
    <property type="entry name" value="RAMPs"/>
    <property type="match status" value="1"/>
</dbReference>
<protein>
    <submittedName>
        <fullName evidence="3">RAMP superfamily CRISPR-associated protein</fullName>
    </submittedName>
</protein>
<reference evidence="4" key="1">
    <citation type="submission" date="2023-06" db="EMBL/GenBank/DDBJ databases">
        <title>Identification and characterization of horizontal gene transfer across gut microbiota members of farm animals based on homology search.</title>
        <authorList>
            <person name="Zeman M."/>
            <person name="Kubasova T."/>
            <person name="Jahodarova E."/>
            <person name="Nykrynova M."/>
            <person name="Rychlik I."/>
        </authorList>
    </citation>
    <scope>NUCLEOTIDE SEQUENCE [LARGE SCALE GENOMIC DNA]</scope>
    <source>
        <strain evidence="4">ET340</strain>
    </source>
</reference>
<sequence>MTERIWLNVTMTLLSDAIFGAGYSIPGAEDIAVCKNDRGLPYLKGSTLKGLVRESVENLVEWAGLSTEHPKELFGEEGWEGVTEGRRLQFTALQLLQAPEDPQACYQNRVFTALEQGTVKEGSLRMAACIRAGLEFGGQICCAKEDEELVRQAFAGVKWLGTLRSRGFGRVAFALERVAPAQPAGSVLNATCLRYRLRTLLPVMIPNLSKSYGNNSETRGYLPGSVIRGMVLSQLAQQRPEWFEQNRRMLLSDEIRFLNAEPVGAPGALPAIMGFYGDKASDEMISVLNKDVMGKKRAGLGTNCSLEGNTVRFWSSRTSSAMRLNQRTAEDKEDKTLFQVRYLEQDQEFEGYIILPKASFAGVIGEVMQGHVWIGADRYQGYGECEITNLEAVDQPDWVQRYGYRQQSEVGTTLYLLLMAPTAMYNIWGENCGLDLELLKEKLGVEQLEIQACSTAMALFGGYNRTWKCRTKWERMYDRGSIFKLSCEKEAPSLEALQKIQEQGLGMRRAEGYGQVLFLRPELFEAIDRKAPLEQEASEKQQSVQQAVRRAKYRWVMEHSKGLYQNKFSKSQGGALQALCEKAKRRHGDCTELEEHLTKNLEKRGPEYRKRYVHVAALVKSVLESPLAETLSLPSAPDSVEERLQLLIMLFDHSRKMDQQDLQKGEV</sequence>
<comment type="caution">
    <text evidence="3">The sequence shown here is derived from an EMBL/GenBank/DDBJ whole genome shotgun (WGS) entry which is preliminary data.</text>
</comment>
<dbReference type="RefSeq" id="WP_289600101.1">
    <property type="nucleotide sequence ID" value="NZ_JAUDCL010000016.1"/>
</dbReference>
<evidence type="ECO:0000313" key="4">
    <source>
        <dbReference type="Proteomes" id="UP001529380"/>
    </source>
</evidence>
<name>A0ABT7UTD1_9FIRM</name>
<dbReference type="InterPro" id="IPR005537">
    <property type="entry name" value="RAMP_III_fam"/>
</dbReference>
<reference evidence="3 4" key="2">
    <citation type="submission" date="2023-06" db="EMBL/GenBank/DDBJ databases">
        <title>Identification and characterization of horizontal gene transfer across gut microbiota members of farm animals based on homology search.</title>
        <authorList>
            <person name="Schwarzerova J."/>
            <person name="Nykrynova M."/>
            <person name="Jureckova K."/>
            <person name="Cejkova D."/>
            <person name="Rychlik I."/>
        </authorList>
    </citation>
    <scope>NUCLEOTIDE SEQUENCE [LARGE SCALE GENOMIC DNA]</scope>
    <source>
        <strain evidence="3 4">ET340</strain>
    </source>
</reference>
<proteinExistence type="predicted"/>
<reference evidence="3 4" key="3">
    <citation type="submission" date="2023-06" db="EMBL/GenBank/DDBJ databases">
        <authorList>
            <person name="Zeman M."/>
            <person name="Kubasova T."/>
            <person name="Jahodarova E."/>
            <person name="Nykrynova M."/>
            <person name="Rychlik I."/>
        </authorList>
    </citation>
    <scope>NUCLEOTIDE SEQUENCE [LARGE SCALE GENOMIC DNA]</scope>
    <source>
        <strain evidence="3 4">ET340</strain>
    </source>
</reference>
<dbReference type="Proteomes" id="UP001529380">
    <property type="component" value="Unassembled WGS sequence"/>
</dbReference>
<dbReference type="PANTHER" id="PTHR35579:SF3">
    <property type="entry name" value="CRISPR SYSTEM CMS ENDORIBONUCLEASE CSM3"/>
    <property type="match status" value="1"/>
</dbReference>
<keyword evidence="1" id="KW-0051">Antiviral defense</keyword>
<evidence type="ECO:0000313" key="3">
    <source>
        <dbReference type="EMBL" id="MDM8201578.1"/>
    </source>
</evidence>
<accession>A0ABT7UTD1</accession>
<dbReference type="EMBL" id="JAUDCL010000016">
    <property type="protein sequence ID" value="MDM8201578.1"/>
    <property type="molecule type" value="Genomic_DNA"/>
</dbReference>
<organism evidence="3 4">
    <name type="scientific">Allofournierella massiliensis</name>
    <dbReference type="NCBI Taxonomy" id="1650663"/>
    <lineage>
        <taxon>Bacteria</taxon>
        <taxon>Bacillati</taxon>
        <taxon>Bacillota</taxon>
        <taxon>Clostridia</taxon>
        <taxon>Eubacteriales</taxon>
        <taxon>Oscillospiraceae</taxon>
        <taxon>Allofournierella</taxon>
    </lineage>
</organism>
<dbReference type="InterPro" id="IPR052216">
    <property type="entry name" value="CRISPR_Csm3_endoribonuclease"/>
</dbReference>
<dbReference type="CDD" id="cd09726">
    <property type="entry name" value="RAMP_I_III"/>
    <property type="match status" value="1"/>
</dbReference>
<feature type="domain" description="CRISPR type III-associated protein" evidence="2">
    <location>
        <begin position="10"/>
        <end position="171"/>
    </location>
</feature>